<dbReference type="Proteomes" id="UP000256220">
    <property type="component" value="Unassembled WGS sequence"/>
</dbReference>
<organism evidence="3 4">
    <name type="scientific">Amycolatopsis lurida NRRL 2430</name>
    <dbReference type="NCBI Taxonomy" id="1460371"/>
    <lineage>
        <taxon>Bacteria</taxon>
        <taxon>Bacillati</taxon>
        <taxon>Actinomycetota</taxon>
        <taxon>Actinomycetes</taxon>
        <taxon>Pseudonocardiales</taxon>
        <taxon>Pseudonocardiaceae</taxon>
        <taxon>Amycolatopsis</taxon>
    </lineage>
</organism>
<keyword evidence="2" id="KW-0472">Membrane</keyword>
<dbReference type="Gene3D" id="2.160.20.80">
    <property type="entry name" value="E3 ubiquitin-protein ligase SopA"/>
    <property type="match status" value="1"/>
</dbReference>
<reference evidence="3 4" key="1">
    <citation type="journal article" date="2014" name="Genome Announc.">
        <title>Draft Genome Sequence of Amycolatopsis lurida NRRL 2430, Producer of the Glycopeptide Family Antibiotic Ristocetin.</title>
        <authorList>
            <person name="Kwun M.J."/>
            <person name="Hong H.J."/>
        </authorList>
    </citation>
    <scope>NUCLEOTIDE SEQUENCE [LARGE SCALE GENOMIC DNA]</scope>
    <source>
        <strain evidence="3 4">NRRL 2430</strain>
    </source>
</reference>
<protein>
    <recommendedName>
        <fullName evidence="5">Pentapeptide repeat-containing protein</fullName>
    </recommendedName>
</protein>
<keyword evidence="2" id="KW-0812">Transmembrane</keyword>
<dbReference type="Pfam" id="PF13576">
    <property type="entry name" value="Pentapeptide_3"/>
    <property type="match status" value="2"/>
</dbReference>
<feature type="transmembrane region" description="Helical" evidence="2">
    <location>
        <begin position="53"/>
        <end position="72"/>
    </location>
</feature>
<feature type="transmembrane region" description="Helical" evidence="2">
    <location>
        <begin position="12"/>
        <end position="33"/>
    </location>
</feature>
<sequence length="504" mass="55510">MPRPLLSPWTVPLVSVVVLAAAGVVGWLLWSWIDSLTLADPEKKATAQLDAVKISASVVVAGGGLFALYLAVRRQRTQELELEARHAELRHRQAELSQRDRTQDHAEQVAETNRLHSERVADDTKKDADARRVTELYSTSVGQLGSDHAAVRLGAMYALERLAQDDPPQRQTVVSVLCAYLRMPYAAPTDTPPGLSDQDHLQERQVRLTAQRLLHGHLIPRYRGQDGATYSMPSFWAGIDLDLTGATLIDFTLTGCAVRTFLADGAKFTGDTQFDWTTFNGPAQFNKATFTGPTRFDNVMFAGPAGFTGSAFEDDSPFGFGDGGHAKPRGNSFSDATFAADTWFSEATFTSFTSFTRATFIGPAQFDKITFSSHAGFTEATFGDIESPLRHKSLLLGTKIDHSFRSATFAGVADFRKARFADPIWFTKATFGETALFDNALIAQAVVSHHSEIAESLERIQGVDKTLRPPGWRLSSDHTTVKGLRDTWHTFQRIEPEPDDRQPA</sequence>
<proteinExistence type="predicted"/>
<keyword evidence="2" id="KW-1133">Transmembrane helix</keyword>
<dbReference type="AlphaFoldDB" id="A0A2P2FYU1"/>
<evidence type="ECO:0000313" key="4">
    <source>
        <dbReference type="Proteomes" id="UP000256220"/>
    </source>
</evidence>
<keyword evidence="4" id="KW-1185">Reference proteome</keyword>
<evidence type="ECO:0000256" key="1">
    <source>
        <dbReference type="SAM" id="MobiDB-lite"/>
    </source>
</evidence>
<comment type="caution">
    <text evidence="3">The sequence shown here is derived from an EMBL/GenBank/DDBJ whole genome shotgun (WGS) entry which is preliminary data.</text>
</comment>
<gene>
    <name evidence="3" type="ORF">BB31_08570</name>
</gene>
<dbReference type="InterPro" id="IPR001646">
    <property type="entry name" value="5peptide_repeat"/>
</dbReference>
<evidence type="ECO:0000313" key="3">
    <source>
        <dbReference type="EMBL" id="KFU81889.1"/>
    </source>
</evidence>
<dbReference type="EMBL" id="JFBM01000005">
    <property type="protein sequence ID" value="KFU81889.1"/>
    <property type="molecule type" value="Genomic_DNA"/>
</dbReference>
<name>A0A2P2FYU1_AMYLU</name>
<feature type="region of interest" description="Disordered" evidence="1">
    <location>
        <begin position="93"/>
        <end position="127"/>
    </location>
</feature>
<evidence type="ECO:0000256" key="2">
    <source>
        <dbReference type="SAM" id="Phobius"/>
    </source>
</evidence>
<evidence type="ECO:0008006" key="5">
    <source>
        <dbReference type="Google" id="ProtNLM"/>
    </source>
</evidence>
<accession>A0A2P2FYU1</accession>